<dbReference type="PIRSF" id="PIRSF037472">
    <property type="entry name" value="DHPS_mtfrase"/>
    <property type="match status" value="1"/>
</dbReference>
<evidence type="ECO:0000259" key="22">
    <source>
        <dbReference type="PROSITE" id="PS51332"/>
    </source>
</evidence>
<feature type="binding site" evidence="19">
    <location>
        <position position="268"/>
    </location>
    <ligand>
        <name>Zn(2+)</name>
        <dbReference type="ChEBI" id="CHEBI:29105"/>
    </ligand>
</feature>
<dbReference type="InterPro" id="IPR003726">
    <property type="entry name" value="HCY_dom"/>
</dbReference>
<evidence type="ECO:0000313" key="24">
    <source>
        <dbReference type="EMBL" id="HIR39205.1"/>
    </source>
</evidence>
<dbReference type="Gene3D" id="1.10.1240.10">
    <property type="entry name" value="Methionine synthase domain"/>
    <property type="match status" value="1"/>
</dbReference>
<dbReference type="PROSITE" id="PS51332">
    <property type="entry name" value="B12_BINDING"/>
    <property type="match status" value="1"/>
</dbReference>
<reference evidence="24" key="1">
    <citation type="submission" date="2020-10" db="EMBL/GenBank/DDBJ databases">
        <authorList>
            <person name="Gilroy R."/>
        </authorList>
    </citation>
    <scope>NUCLEOTIDE SEQUENCE</scope>
    <source>
        <strain evidence="24">ChiW25-3613</strain>
    </source>
</reference>
<comment type="cofactor">
    <cofactor evidence="2 19">
        <name>Zn(2+)</name>
        <dbReference type="ChEBI" id="CHEBI:29105"/>
    </cofactor>
</comment>
<evidence type="ECO:0000256" key="5">
    <source>
        <dbReference type="ARBA" id="ARBA00010398"/>
    </source>
</evidence>
<dbReference type="EMBL" id="DVHB01000044">
    <property type="protein sequence ID" value="HIR39205.1"/>
    <property type="molecule type" value="Genomic_DNA"/>
</dbReference>
<keyword evidence="8 19" id="KW-0489">Methyltransferase</keyword>
<name>A0A9D1AFN7_9FIRM</name>
<dbReference type="InterPro" id="IPR036724">
    <property type="entry name" value="Cobalamin-bd_sf"/>
</dbReference>
<dbReference type="GO" id="GO:0050667">
    <property type="term" value="P:homocysteine metabolic process"/>
    <property type="evidence" value="ECO:0007669"/>
    <property type="project" value="TreeGrafter"/>
</dbReference>
<feature type="domain" description="B12-binding N-terminal" evidence="23">
    <location>
        <begin position="580"/>
        <end position="673"/>
    </location>
</feature>
<dbReference type="PROSITE" id="PS50972">
    <property type="entry name" value="PTERIN_BINDING"/>
    <property type="match status" value="1"/>
</dbReference>
<comment type="function">
    <text evidence="17">Catalyzes the transfer of a methyl group from methyl-cobalamin to homocysteine, yielding enzyme-bound cob(I)alamin and methionine. Subsequently, remethylates the cofactor using methyltetrahydrofolate.</text>
</comment>
<proteinExistence type="inferred from homology"/>
<evidence type="ECO:0000256" key="8">
    <source>
        <dbReference type="ARBA" id="ARBA00022603"/>
    </source>
</evidence>
<keyword evidence="15" id="KW-0486">Methionine biosynthesis</keyword>
<evidence type="ECO:0000256" key="11">
    <source>
        <dbReference type="ARBA" id="ARBA00022679"/>
    </source>
</evidence>
<feature type="domain" description="Hcy-binding" evidence="20">
    <location>
        <begin position="1"/>
        <end position="283"/>
    </location>
</feature>
<evidence type="ECO:0000313" key="25">
    <source>
        <dbReference type="Proteomes" id="UP000824179"/>
    </source>
</evidence>
<evidence type="ECO:0000256" key="13">
    <source>
        <dbReference type="ARBA" id="ARBA00022723"/>
    </source>
</evidence>
<dbReference type="SUPFAM" id="SSF47644">
    <property type="entry name" value="Methionine synthase domain"/>
    <property type="match status" value="1"/>
</dbReference>
<dbReference type="InterPro" id="IPR050554">
    <property type="entry name" value="Met_Synthase/Corrinoid"/>
</dbReference>
<reference evidence="24" key="2">
    <citation type="journal article" date="2021" name="PeerJ">
        <title>Extensive microbial diversity within the chicken gut microbiome revealed by metagenomics and culture.</title>
        <authorList>
            <person name="Gilroy R."/>
            <person name="Ravi A."/>
            <person name="Getino M."/>
            <person name="Pursley I."/>
            <person name="Horton D.L."/>
            <person name="Alikhan N.F."/>
            <person name="Baker D."/>
            <person name="Gharbi K."/>
            <person name="Hall N."/>
            <person name="Watson M."/>
            <person name="Adriaenssens E.M."/>
            <person name="Foster-Nyarko E."/>
            <person name="Jarju S."/>
            <person name="Secka A."/>
            <person name="Antonio M."/>
            <person name="Oren A."/>
            <person name="Chaudhuri R.R."/>
            <person name="La Ragione R."/>
            <person name="Hildebrand F."/>
            <person name="Pallen M.J."/>
        </authorList>
    </citation>
    <scope>NUCLEOTIDE SEQUENCE</scope>
    <source>
        <strain evidence="24">ChiW25-3613</strain>
    </source>
</reference>
<comment type="catalytic activity">
    <reaction evidence="1">
        <text>(6S)-5-methyl-5,6,7,8-tetrahydrofolate + L-homocysteine = (6S)-5,6,7,8-tetrahydrofolate + L-methionine</text>
        <dbReference type="Rhea" id="RHEA:11172"/>
        <dbReference type="ChEBI" id="CHEBI:18608"/>
        <dbReference type="ChEBI" id="CHEBI:57453"/>
        <dbReference type="ChEBI" id="CHEBI:57844"/>
        <dbReference type="ChEBI" id="CHEBI:58199"/>
        <dbReference type="EC" id="2.1.1.13"/>
    </reaction>
</comment>
<dbReference type="GO" id="GO:0005829">
    <property type="term" value="C:cytosol"/>
    <property type="evidence" value="ECO:0007669"/>
    <property type="project" value="TreeGrafter"/>
</dbReference>
<evidence type="ECO:0000256" key="14">
    <source>
        <dbReference type="ARBA" id="ARBA00022833"/>
    </source>
</evidence>
<evidence type="ECO:0000256" key="15">
    <source>
        <dbReference type="ARBA" id="ARBA00023167"/>
    </source>
</evidence>
<keyword evidence="10" id="KW-0846">Cobalamin</keyword>
<protein>
    <recommendedName>
        <fullName evidence="7">Methionine synthase</fullName>
        <ecNumber evidence="6">2.1.1.13</ecNumber>
    </recommendedName>
    <alternativeName>
        <fullName evidence="18">5-methyltetrahydrofolate--homocysteine methyltransferase</fullName>
    </alternativeName>
</protein>
<dbReference type="InterPro" id="IPR000489">
    <property type="entry name" value="Pterin-binding_dom"/>
</dbReference>
<keyword evidence="13 19" id="KW-0479">Metal-binding</keyword>
<evidence type="ECO:0000256" key="10">
    <source>
        <dbReference type="ARBA" id="ARBA00022628"/>
    </source>
</evidence>
<comment type="pathway">
    <text evidence="4">Amino-acid biosynthesis; L-methionine biosynthesis via de novo pathway; L-methionine from L-homocysteine (MetH route): step 1/1.</text>
</comment>
<dbReference type="InterPro" id="IPR006158">
    <property type="entry name" value="Cobalamin-bd"/>
</dbReference>
<dbReference type="NCBIfam" id="NF005719">
    <property type="entry name" value="PRK07535.1"/>
    <property type="match status" value="1"/>
</dbReference>
<dbReference type="Gene3D" id="3.40.50.280">
    <property type="entry name" value="Cobalamin-binding domain"/>
    <property type="match status" value="1"/>
</dbReference>
<dbReference type="PANTHER" id="PTHR45833">
    <property type="entry name" value="METHIONINE SYNTHASE"/>
    <property type="match status" value="1"/>
</dbReference>
<keyword evidence="12" id="KW-0949">S-adenosyl-L-methionine</keyword>
<dbReference type="Gene3D" id="3.20.20.20">
    <property type="entry name" value="Dihydropteroate synthase-like"/>
    <property type="match status" value="1"/>
</dbReference>
<dbReference type="AlphaFoldDB" id="A0A9D1AFN7"/>
<dbReference type="GO" id="GO:0032259">
    <property type="term" value="P:methylation"/>
    <property type="evidence" value="ECO:0007669"/>
    <property type="project" value="UniProtKB-KW"/>
</dbReference>
<evidence type="ECO:0000256" key="17">
    <source>
        <dbReference type="ARBA" id="ARBA00025552"/>
    </source>
</evidence>
<keyword evidence="9" id="KW-0028">Amino-acid biosynthesis</keyword>
<keyword evidence="14 19" id="KW-0862">Zinc</keyword>
<dbReference type="InterPro" id="IPR003759">
    <property type="entry name" value="Cbl-bd_cap"/>
</dbReference>
<dbReference type="PANTHER" id="PTHR45833:SF1">
    <property type="entry name" value="METHIONINE SYNTHASE"/>
    <property type="match status" value="1"/>
</dbReference>
<evidence type="ECO:0000256" key="19">
    <source>
        <dbReference type="PROSITE-ProRule" id="PRU00333"/>
    </source>
</evidence>
<evidence type="ECO:0000256" key="2">
    <source>
        <dbReference type="ARBA" id="ARBA00001947"/>
    </source>
</evidence>
<evidence type="ECO:0000256" key="4">
    <source>
        <dbReference type="ARBA" id="ARBA00005178"/>
    </source>
</evidence>
<dbReference type="Gene3D" id="3.20.20.330">
    <property type="entry name" value="Homocysteine-binding-like domain"/>
    <property type="match status" value="1"/>
</dbReference>
<evidence type="ECO:0000256" key="18">
    <source>
        <dbReference type="ARBA" id="ARBA00031040"/>
    </source>
</evidence>
<dbReference type="SUPFAM" id="SSF51717">
    <property type="entry name" value="Dihydropteroate synthetase-like"/>
    <property type="match status" value="1"/>
</dbReference>
<evidence type="ECO:0000259" key="23">
    <source>
        <dbReference type="PROSITE" id="PS51337"/>
    </source>
</evidence>
<evidence type="ECO:0000256" key="1">
    <source>
        <dbReference type="ARBA" id="ARBA00001700"/>
    </source>
</evidence>
<organism evidence="24 25">
    <name type="scientific">Candidatus Coproplasma stercoripullorum</name>
    <dbReference type="NCBI Taxonomy" id="2840751"/>
    <lineage>
        <taxon>Bacteria</taxon>
        <taxon>Bacillati</taxon>
        <taxon>Bacillota</taxon>
        <taxon>Clostridia</taxon>
        <taxon>Eubacteriales</taxon>
        <taxon>Candidatus Coproplasma</taxon>
    </lineage>
</organism>
<feature type="binding site" evidence="19">
    <location>
        <position position="203"/>
    </location>
    <ligand>
        <name>Zn(2+)</name>
        <dbReference type="ChEBI" id="CHEBI:29105"/>
    </ligand>
</feature>
<dbReference type="Pfam" id="PF02574">
    <property type="entry name" value="S-methyl_trans"/>
    <property type="match status" value="1"/>
</dbReference>
<dbReference type="GO" id="GO:0046653">
    <property type="term" value="P:tetrahydrofolate metabolic process"/>
    <property type="evidence" value="ECO:0007669"/>
    <property type="project" value="TreeGrafter"/>
</dbReference>
<dbReference type="SMART" id="SM01018">
    <property type="entry name" value="B12-binding_2"/>
    <property type="match status" value="1"/>
</dbReference>
<evidence type="ECO:0000256" key="7">
    <source>
        <dbReference type="ARBA" id="ARBA00013998"/>
    </source>
</evidence>
<dbReference type="GO" id="GO:0031419">
    <property type="term" value="F:cobalamin binding"/>
    <property type="evidence" value="ECO:0007669"/>
    <property type="project" value="UniProtKB-KW"/>
</dbReference>
<dbReference type="InterPro" id="IPR011005">
    <property type="entry name" value="Dihydropteroate_synth-like_sf"/>
</dbReference>
<comment type="cofactor">
    <cofactor evidence="3">
        <name>methylcob(III)alamin</name>
        <dbReference type="ChEBI" id="CHEBI:28115"/>
    </cofactor>
</comment>
<evidence type="ECO:0000259" key="20">
    <source>
        <dbReference type="PROSITE" id="PS50970"/>
    </source>
</evidence>
<evidence type="ECO:0000256" key="6">
    <source>
        <dbReference type="ARBA" id="ARBA00012032"/>
    </source>
</evidence>
<dbReference type="SUPFAM" id="SSF52242">
    <property type="entry name" value="Cobalamin (vitamin B12)-binding domain"/>
    <property type="match status" value="1"/>
</dbReference>
<dbReference type="Pfam" id="PF02607">
    <property type="entry name" value="B12-binding_2"/>
    <property type="match status" value="1"/>
</dbReference>
<comment type="similarity">
    <text evidence="5">Belongs to the vitamin-B12 dependent methionine synthase family.</text>
</comment>
<dbReference type="Proteomes" id="UP000824179">
    <property type="component" value="Unassembled WGS sequence"/>
</dbReference>
<dbReference type="GO" id="GO:0008705">
    <property type="term" value="F:methionine synthase activity"/>
    <property type="evidence" value="ECO:0007669"/>
    <property type="project" value="UniProtKB-EC"/>
</dbReference>
<evidence type="ECO:0000256" key="9">
    <source>
        <dbReference type="ARBA" id="ARBA00022605"/>
    </source>
</evidence>
<dbReference type="InterPro" id="IPR017215">
    <property type="entry name" value="MetH_bac"/>
</dbReference>
<dbReference type="InterPro" id="IPR036594">
    <property type="entry name" value="Meth_synthase_dom"/>
</dbReference>
<evidence type="ECO:0000259" key="21">
    <source>
        <dbReference type="PROSITE" id="PS50972"/>
    </source>
</evidence>
<comment type="caution">
    <text evidence="24">The sequence shown here is derived from an EMBL/GenBank/DDBJ whole genome shotgun (WGS) entry which is preliminary data.</text>
</comment>
<gene>
    <name evidence="24" type="ORF">IAB90_02375</name>
</gene>
<dbReference type="GO" id="GO:0046872">
    <property type="term" value="F:metal ion binding"/>
    <property type="evidence" value="ECO:0007669"/>
    <property type="project" value="UniProtKB-KW"/>
</dbReference>
<keyword evidence="11 19" id="KW-0808">Transferase</keyword>
<dbReference type="Pfam" id="PF00809">
    <property type="entry name" value="Pterin_bind"/>
    <property type="match status" value="1"/>
</dbReference>
<feature type="domain" description="B12-binding" evidence="22">
    <location>
        <begin position="673"/>
        <end position="798"/>
    </location>
</feature>
<dbReference type="InterPro" id="IPR036589">
    <property type="entry name" value="HCY_dom_sf"/>
</dbReference>
<evidence type="ECO:0000256" key="16">
    <source>
        <dbReference type="ARBA" id="ARBA00023285"/>
    </source>
</evidence>
<keyword evidence="16" id="KW-0170">Cobalt</keyword>
<feature type="binding site" evidence="19">
    <location>
        <position position="269"/>
    </location>
    <ligand>
        <name>Zn(2+)</name>
        <dbReference type="ChEBI" id="CHEBI:29105"/>
    </ligand>
</feature>
<dbReference type="EC" id="2.1.1.13" evidence="6"/>
<dbReference type="SUPFAM" id="SSF82282">
    <property type="entry name" value="Homocysteine S-methyltransferase"/>
    <property type="match status" value="1"/>
</dbReference>
<evidence type="ECO:0000256" key="3">
    <source>
        <dbReference type="ARBA" id="ARBA00001956"/>
    </source>
</evidence>
<accession>A0A9D1AFN7</accession>
<feature type="domain" description="Pterin-binding" evidence="21">
    <location>
        <begin position="312"/>
        <end position="556"/>
    </location>
</feature>
<sequence length="798" mass="84436">MNFKAFLNNHIVVLDGAMGTQLQAAGLKLGELPEEWNISHSDVIEGIHRAYFAAGADVVYSNTFGANALKFGERTEEVVYAGVACALRARGEAKNKFVALDVGPTGKLLKPLGDLDFEDAVKIFGRTIAAGVKAGADLIAVETMNDLYELKAAVLAAKEYGGGLPIIATGVFGSDCKMMTGAEPEAVVALLEGLGVDALGLNCSLGPKDMVPAATRMLKCASVPVIVKPNAGLPEEKNGQTVYNVGEDEFADEMGGLLALGVRAVGGCCGTSPAYIAKLSRIAAQFLPQKIADKNLTVISSYTHAVYFGGAPVLIGERINPTGKKRLKQALKEGDFAYILGEAVSQAERGAHVLDVNVGLPEIDEPAVLECAVCEIQAVTDLPLQIDTSDPAAMERAMRRYNGKPLVNSVSGKREVMDAVFPLVKKYGGAVIALTLDEEGIPPTAEGRIAIAKNILKEAKKYGLKKKDIIFDTLAMAVSADGGAPAAALGALRYLRHSMGVNTSLGVSNISFGLPNRDFINGTFFAMALGAGLSAAIINPNSQEMIKTYKSFCALSGHDRGCLEYIEYANGVQSSISAVQPQAKPLYEGEKTLKYCVEKGLKAEAEAASAELLKTQAPLDIINGQIIPALDEVGKGFENKTLFLPQLLMSAEAASGAFEVIKRAFSGGGNSKRVKIVIATVKGDIHDIGKNIVKTLLENYGFTVYDLGRDVPARAIVDKAKEVGAEIVGLSALMTTTVASMRDTIALLKEEYPSARTLVGGAVLNKEYADMIGATRYAKDAMESVRYCEEVEAELYGG</sequence>
<dbReference type="PROSITE" id="PS50970">
    <property type="entry name" value="HCY"/>
    <property type="match status" value="1"/>
</dbReference>
<dbReference type="PROSITE" id="PS51337">
    <property type="entry name" value="B12_BINDING_NTER"/>
    <property type="match status" value="1"/>
</dbReference>
<evidence type="ECO:0000256" key="12">
    <source>
        <dbReference type="ARBA" id="ARBA00022691"/>
    </source>
</evidence>
<dbReference type="Pfam" id="PF02310">
    <property type="entry name" value="B12-binding"/>
    <property type="match status" value="1"/>
</dbReference>